<evidence type="ECO:0000259" key="1">
    <source>
        <dbReference type="PROSITE" id="PS50801"/>
    </source>
</evidence>
<reference evidence="2 3" key="1">
    <citation type="submission" date="2006-02" db="EMBL/GenBank/DDBJ databases">
        <authorList>
            <person name="Pinhassi J."/>
            <person name="Pedros-Alio C."/>
            <person name="Ferriera S."/>
            <person name="Johnson J."/>
            <person name="Kravitz S."/>
            <person name="Halpern A."/>
            <person name="Remington K."/>
            <person name="Beeson K."/>
            <person name="Tran B."/>
            <person name="Rogers Y.-H."/>
            <person name="Friedman R."/>
            <person name="Venter J.C."/>
        </authorList>
    </citation>
    <scope>NUCLEOTIDE SEQUENCE [LARGE SCALE GENOMIC DNA]</scope>
    <source>
        <strain evidence="2 3">MED92</strain>
    </source>
</reference>
<dbReference type="InterPro" id="IPR036513">
    <property type="entry name" value="STAS_dom_sf"/>
</dbReference>
<dbReference type="InterPro" id="IPR002645">
    <property type="entry name" value="STAS_dom"/>
</dbReference>
<dbReference type="Proteomes" id="UP000002171">
    <property type="component" value="Unassembled WGS sequence"/>
</dbReference>
<evidence type="ECO:0000313" key="2">
    <source>
        <dbReference type="EMBL" id="EAR60751.1"/>
    </source>
</evidence>
<dbReference type="EMBL" id="AAOW01000014">
    <property type="protein sequence ID" value="EAR60751.1"/>
    <property type="molecule type" value="Genomic_DNA"/>
</dbReference>
<dbReference type="PROSITE" id="PS50801">
    <property type="entry name" value="STAS"/>
    <property type="match status" value="1"/>
</dbReference>
<dbReference type="RefSeq" id="WP_007020423.1">
    <property type="nucleotide sequence ID" value="NZ_CH724125.1"/>
</dbReference>
<sequence>MAISVQSNSDAKKVTINISQQFDYSLHQSFRDAYRNTNQTGTTYTLNLSQATYMDSSALGMILLLKEHAEKLGGRVVIEKPNESVRKILTIANFDQFVTIEG</sequence>
<evidence type="ECO:0000313" key="3">
    <source>
        <dbReference type="Proteomes" id="UP000002171"/>
    </source>
</evidence>
<dbReference type="Gene3D" id="3.30.750.24">
    <property type="entry name" value="STAS domain"/>
    <property type="match status" value="1"/>
</dbReference>
<keyword evidence="3" id="KW-1185">Reference proteome</keyword>
<dbReference type="OrthoDB" id="278639at2"/>
<dbReference type="SUPFAM" id="SSF52091">
    <property type="entry name" value="SpoIIaa-like"/>
    <property type="match status" value="1"/>
</dbReference>
<proteinExistence type="predicted"/>
<dbReference type="GO" id="GO:0043856">
    <property type="term" value="F:anti-sigma factor antagonist activity"/>
    <property type="evidence" value="ECO:0007669"/>
    <property type="project" value="TreeGrafter"/>
</dbReference>
<dbReference type="CDD" id="cd07043">
    <property type="entry name" value="STAS_anti-anti-sigma_factors"/>
    <property type="match status" value="1"/>
</dbReference>
<dbReference type="Pfam" id="PF01740">
    <property type="entry name" value="STAS"/>
    <property type="match status" value="1"/>
</dbReference>
<organism evidence="2 3">
    <name type="scientific">Neptuniibacter caesariensis</name>
    <dbReference type="NCBI Taxonomy" id="207954"/>
    <lineage>
        <taxon>Bacteria</taxon>
        <taxon>Pseudomonadati</taxon>
        <taxon>Pseudomonadota</taxon>
        <taxon>Gammaproteobacteria</taxon>
        <taxon>Oceanospirillales</taxon>
        <taxon>Oceanospirillaceae</taxon>
        <taxon>Neptuniibacter</taxon>
    </lineage>
</organism>
<dbReference type="PANTHER" id="PTHR33495:SF15">
    <property type="entry name" value="STAS DOMAIN-CONTAINING PROTEIN"/>
    <property type="match status" value="1"/>
</dbReference>
<feature type="domain" description="STAS" evidence="1">
    <location>
        <begin position="3"/>
        <end position="102"/>
    </location>
</feature>
<accession>A0A7U8C4T2</accession>
<name>A0A7U8C4T2_NEPCE</name>
<comment type="caution">
    <text evidence="2">The sequence shown here is derived from an EMBL/GenBank/DDBJ whole genome shotgun (WGS) entry which is preliminary data.</text>
</comment>
<dbReference type="PANTHER" id="PTHR33495">
    <property type="entry name" value="ANTI-SIGMA FACTOR ANTAGONIST TM_1081-RELATED-RELATED"/>
    <property type="match status" value="1"/>
</dbReference>
<dbReference type="AlphaFoldDB" id="A0A7U8C4T2"/>
<gene>
    <name evidence="2" type="ORF">MED92_13788</name>
</gene>
<protein>
    <submittedName>
        <fullName evidence="2">Anti-sigma factor antagonist, putative</fullName>
    </submittedName>
</protein>